<dbReference type="SUPFAM" id="SSF81383">
    <property type="entry name" value="F-box domain"/>
    <property type="match status" value="1"/>
</dbReference>
<dbReference type="InterPro" id="IPR055290">
    <property type="entry name" value="At3g26010-like"/>
</dbReference>
<evidence type="ECO:0000313" key="3">
    <source>
        <dbReference type="EMBL" id="KAK9292584.1"/>
    </source>
</evidence>
<reference evidence="3 4" key="1">
    <citation type="journal article" date="2024" name="Plant J.">
        <title>Genome sequences and population genomics reveal climatic adaptation and genomic divergence between two closely related sweetgum species.</title>
        <authorList>
            <person name="Xu W.Q."/>
            <person name="Ren C.Q."/>
            <person name="Zhang X.Y."/>
            <person name="Comes H.P."/>
            <person name="Liu X.H."/>
            <person name="Li Y.G."/>
            <person name="Kettle C.J."/>
            <person name="Jalonen R."/>
            <person name="Gaisberger H."/>
            <person name="Ma Y.Z."/>
            <person name="Qiu Y.X."/>
        </authorList>
    </citation>
    <scope>NUCLEOTIDE SEQUENCE [LARGE SCALE GENOMIC DNA]</scope>
    <source>
        <strain evidence="3">Hangzhou</strain>
    </source>
</reference>
<dbReference type="InterPro" id="IPR036047">
    <property type="entry name" value="F-box-like_dom_sf"/>
</dbReference>
<accession>A0AAP0X441</accession>
<evidence type="ECO:0000259" key="2">
    <source>
        <dbReference type="Pfam" id="PF07734"/>
    </source>
</evidence>
<evidence type="ECO:0008006" key="5">
    <source>
        <dbReference type="Google" id="ProtNLM"/>
    </source>
</evidence>
<dbReference type="CDD" id="cd22157">
    <property type="entry name" value="F-box_AtFBW1-like"/>
    <property type="match status" value="1"/>
</dbReference>
<dbReference type="EMBL" id="JBBPBK010000001">
    <property type="protein sequence ID" value="KAK9292584.1"/>
    <property type="molecule type" value="Genomic_DNA"/>
</dbReference>
<feature type="domain" description="F-box associated beta-propeller type 1" evidence="2">
    <location>
        <begin position="107"/>
        <end position="259"/>
    </location>
</feature>
<dbReference type="NCBIfam" id="TIGR01640">
    <property type="entry name" value="F_box_assoc_1"/>
    <property type="match status" value="1"/>
</dbReference>
<evidence type="ECO:0000259" key="1">
    <source>
        <dbReference type="Pfam" id="PF00646"/>
    </source>
</evidence>
<dbReference type="AlphaFoldDB" id="A0AAP0X441"/>
<dbReference type="PANTHER" id="PTHR35546">
    <property type="entry name" value="F-BOX PROTEIN INTERACTION DOMAIN PROTEIN-RELATED"/>
    <property type="match status" value="1"/>
</dbReference>
<comment type="caution">
    <text evidence="3">The sequence shown here is derived from an EMBL/GenBank/DDBJ whole genome shotgun (WGS) entry which is preliminary data.</text>
</comment>
<dbReference type="InterPro" id="IPR001810">
    <property type="entry name" value="F-box_dom"/>
</dbReference>
<protein>
    <recommendedName>
        <fullName evidence="5">F-box domain-containing protein</fullName>
    </recommendedName>
</protein>
<dbReference type="InterPro" id="IPR017451">
    <property type="entry name" value="F-box-assoc_interact_dom"/>
</dbReference>
<keyword evidence="4" id="KW-1185">Reference proteome</keyword>
<proteinExistence type="predicted"/>
<organism evidence="3 4">
    <name type="scientific">Liquidambar formosana</name>
    <name type="common">Formosan gum</name>
    <dbReference type="NCBI Taxonomy" id="63359"/>
    <lineage>
        <taxon>Eukaryota</taxon>
        <taxon>Viridiplantae</taxon>
        <taxon>Streptophyta</taxon>
        <taxon>Embryophyta</taxon>
        <taxon>Tracheophyta</taxon>
        <taxon>Spermatophyta</taxon>
        <taxon>Magnoliopsida</taxon>
        <taxon>eudicotyledons</taxon>
        <taxon>Gunneridae</taxon>
        <taxon>Pentapetalae</taxon>
        <taxon>Saxifragales</taxon>
        <taxon>Altingiaceae</taxon>
        <taxon>Liquidambar</taxon>
    </lineage>
</organism>
<dbReference type="InterPro" id="IPR006527">
    <property type="entry name" value="F-box-assoc_dom_typ1"/>
</dbReference>
<dbReference type="PANTHER" id="PTHR35546:SF115">
    <property type="entry name" value="F-BOX DOMAIN-CONTAINING PROTEIN"/>
    <property type="match status" value="1"/>
</dbReference>
<gene>
    <name evidence="3" type="ORF">L1049_020558</name>
</gene>
<sequence>MTHMSEPLPAADEITSNDDLLTEILRRLPLKSLLKFKSVSKPWLSLICNPHFSRRRNPNSISGLFLQRYTPDGCFVDPKFDFVPLDDCKPELAPFRSLPFVDGRSGIRLVHSCNGLLCCFTLGVNVFDRRYYIYNPTTRQYTQLHNIRNCDRPQSAVMGVNLAFDPSKSPHYKVVCVLGFEDGGDYSINSDCQIKIYSSETRLWKISGGVFSANRNIDFNQGVFWNGALHWICCYHGPSLCFDVDQERLREIPMPPIPEFFQSEIRYFGESRDHLHIVAIRGPRLKKFDVYEMRRDYSEWFVKYHVDLDSLTTSLPEMVVQSFINPPHYYEFGILCLLRGETDEESYLVLHVPGKAIRYNLKDQSYEKLCDVEDIDYDDRPRYRHSNAYRYVECLSWF</sequence>
<evidence type="ECO:0000313" key="4">
    <source>
        <dbReference type="Proteomes" id="UP001415857"/>
    </source>
</evidence>
<dbReference type="Pfam" id="PF07734">
    <property type="entry name" value="FBA_1"/>
    <property type="match status" value="1"/>
</dbReference>
<feature type="domain" description="F-box" evidence="1">
    <location>
        <begin position="18"/>
        <end position="53"/>
    </location>
</feature>
<dbReference type="Proteomes" id="UP001415857">
    <property type="component" value="Unassembled WGS sequence"/>
</dbReference>
<name>A0AAP0X441_LIQFO</name>
<dbReference type="Pfam" id="PF00646">
    <property type="entry name" value="F-box"/>
    <property type="match status" value="1"/>
</dbReference>